<comment type="caution">
    <text evidence="3">The sequence shown here is derived from an EMBL/GenBank/DDBJ whole genome shotgun (WGS) entry which is preliminary data.</text>
</comment>
<dbReference type="InterPro" id="IPR025419">
    <property type="entry name" value="DUF4142"/>
</dbReference>
<keyword evidence="4" id="KW-1185">Reference proteome</keyword>
<keyword evidence="1" id="KW-0732">Signal</keyword>
<name>A0ABX2DB42_9SPHI</name>
<dbReference type="PROSITE" id="PS51257">
    <property type="entry name" value="PROKAR_LIPOPROTEIN"/>
    <property type="match status" value="1"/>
</dbReference>
<gene>
    <name evidence="3" type="ORF">HQN85_04945</name>
</gene>
<organism evidence="3 4">
    <name type="scientific">Pedobacter boryungensis</name>
    <dbReference type="NCBI Taxonomy" id="869962"/>
    <lineage>
        <taxon>Bacteria</taxon>
        <taxon>Pseudomonadati</taxon>
        <taxon>Bacteroidota</taxon>
        <taxon>Sphingobacteriia</taxon>
        <taxon>Sphingobacteriales</taxon>
        <taxon>Sphingobacteriaceae</taxon>
        <taxon>Pedobacter</taxon>
    </lineage>
</organism>
<dbReference type="RefSeq" id="WP_173269396.1">
    <property type="nucleotide sequence ID" value="NZ_JABMKV010000001.1"/>
</dbReference>
<dbReference type="Gene3D" id="1.20.1260.10">
    <property type="match status" value="1"/>
</dbReference>
<protein>
    <submittedName>
        <fullName evidence="3">DUF4142 domain-containing protein</fullName>
    </submittedName>
</protein>
<proteinExistence type="predicted"/>
<feature type="signal peptide" evidence="1">
    <location>
        <begin position="1"/>
        <end position="21"/>
    </location>
</feature>
<evidence type="ECO:0000313" key="4">
    <source>
        <dbReference type="Proteomes" id="UP000762110"/>
    </source>
</evidence>
<dbReference type="InterPro" id="IPR012347">
    <property type="entry name" value="Ferritin-like"/>
</dbReference>
<evidence type="ECO:0000256" key="1">
    <source>
        <dbReference type="SAM" id="SignalP"/>
    </source>
</evidence>
<dbReference type="EMBL" id="JABMKV010000001">
    <property type="protein sequence ID" value="NQX31057.1"/>
    <property type="molecule type" value="Genomic_DNA"/>
</dbReference>
<evidence type="ECO:0000313" key="3">
    <source>
        <dbReference type="EMBL" id="NQX31057.1"/>
    </source>
</evidence>
<evidence type="ECO:0000259" key="2">
    <source>
        <dbReference type="Pfam" id="PF13628"/>
    </source>
</evidence>
<sequence length="207" mass="22767">MKTKYLLLCALSSALLFACNAKPDPSSQNDTTQISKEPVDTALATNPNMDNFAEKAAIGGMMEVESSAKMIKFTENPDIQTLAAMMVKDHTAANNELKEIAKREKLNLPQTLPSDKMEKLNHISTLKEEEANRYYADLMVKEHQEAVALFTAASENESNAALKAFAVKHLPILKAHAAHAETVNKMIQSIKNDKGDVPLKLSKDRAN</sequence>
<dbReference type="PANTHER" id="PTHR38593:SF1">
    <property type="entry name" value="BLR2558 PROTEIN"/>
    <property type="match status" value="1"/>
</dbReference>
<feature type="chain" id="PRO_5045067628" evidence="1">
    <location>
        <begin position="22"/>
        <end position="207"/>
    </location>
</feature>
<dbReference type="PANTHER" id="PTHR38593">
    <property type="entry name" value="BLR2558 PROTEIN"/>
    <property type="match status" value="1"/>
</dbReference>
<accession>A0ABX2DB42</accession>
<feature type="domain" description="DUF4142" evidence="2">
    <location>
        <begin position="50"/>
        <end position="182"/>
    </location>
</feature>
<reference evidence="3 4" key="1">
    <citation type="submission" date="2020-05" db="EMBL/GenBank/DDBJ databases">
        <title>Description of Pedobacter foliorum sp. nov.</title>
        <authorList>
            <person name="Qi S."/>
            <person name="Carlier A."/>
            <person name="Cnockaert M."/>
            <person name="Vandamme P."/>
        </authorList>
    </citation>
    <scope>NUCLEOTIDE SEQUENCE [LARGE SCALE GENOMIC DNA]</scope>
    <source>
        <strain evidence="3 4">LMG 31300</strain>
    </source>
</reference>
<dbReference type="Pfam" id="PF13628">
    <property type="entry name" value="DUF4142"/>
    <property type="match status" value="1"/>
</dbReference>
<dbReference type="Proteomes" id="UP000762110">
    <property type="component" value="Unassembled WGS sequence"/>
</dbReference>